<comment type="caution">
    <text evidence="1">The sequence shown here is derived from an EMBL/GenBank/DDBJ whole genome shotgun (WGS) entry which is preliminary data.</text>
</comment>
<evidence type="ECO:0000313" key="1">
    <source>
        <dbReference type="EMBL" id="MBA8915130.1"/>
    </source>
</evidence>
<sequence length="44" mass="4889">RGGSLELTIRSVIGTHFHKREPLSGHLGGYFIMAPLVGRMQRVL</sequence>
<name>A0AA40S617_9HYPH</name>
<organism evidence="1 2">
    <name type="scientific">Methylorubrum thiocyanatum</name>
    <dbReference type="NCBI Taxonomy" id="47958"/>
    <lineage>
        <taxon>Bacteria</taxon>
        <taxon>Pseudomonadati</taxon>
        <taxon>Pseudomonadota</taxon>
        <taxon>Alphaproteobacteria</taxon>
        <taxon>Hyphomicrobiales</taxon>
        <taxon>Methylobacteriaceae</taxon>
        <taxon>Methylorubrum</taxon>
    </lineage>
</organism>
<accession>A0AA40S617</accession>
<evidence type="ECO:0000313" key="2">
    <source>
        <dbReference type="Proteomes" id="UP000543554"/>
    </source>
</evidence>
<reference evidence="1 2" key="1">
    <citation type="submission" date="2020-08" db="EMBL/GenBank/DDBJ databases">
        <title>Genomic Encyclopedia of Type Strains, Phase IV (KMG-IV): sequencing the most valuable type-strain genomes for metagenomic binning, comparative biology and taxonomic classification.</title>
        <authorList>
            <person name="Goeker M."/>
        </authorList>
    </citation>
    <scope>NUCLEOTIDE SEQUENCE [LARGE SCALE GENOMIC DNA]</scope>
    <source>
        <strain evidence="1 2">DSM 11490</strain>
    </source>
</reference>
<feature type="non-terminal residue" evidence="1">
    <location>
        <position position="1"/>
    </location>
</feature>
<dbReference type="EMBL" id="JACJIB010000007">
    <property type="protein sequence ID" value="MBA8915130.1"/>
    <property type="molecule type" value="Genomic_DNA"/>
</dbReference>
<keyword evidence="2" id="KW-1185">Reference proteome</keyword>
<proteinExistence type="predicted"/>
<gene>
    <name evidence="1" type="ORF">HNR51_004226</name>
</gene>
<dbReference type="AlphaFoldDB" id="A0AA40S617"/>
<dbReference type="Proteomes" id="UP000543554">
    <property type="component" value="Unassembled WGS sequence"/>
</dbReference>
<protein>
    <submittedName>
        <fullName evidence="1">Uncharacterized protein</fullName>
    </submittedName>
</protein>